<dbReference type="EMBL" id="JACGCM010001390">
    <property type="protein sequence ID" value="KAF6156020.1"/>
    <property type="molecule type" value="Genomic_DNA"/>
</dbReference>
<comment type="caution">
    <text evidence="4">The sequence shown here is derived from an EMBL/GenBank/DDBJ whole genome shotgun (WGS) entry which is preliminary data.</text>
</comment>
<dbReference type="AlphaFoldDB" id="A0A7J7MMJ9"/>
<dbReference type="InterPro" id="IPR021410">
    <property type="entry name" value="FAF"/>
</dbReference>
<dbReference type="Pfam" id="PF11250">
    <property type="entry name" value="FAF"/>
    <property type="match status" value="1"/>
</dbReference>
<organism evidence="4 5">
    <name type="scientific">Kingdonia uniflora</name>
    <dbReference type="NCBI Taxonomy" id="39325"/>
    <lineage>
        <taxon>Eukaryota</taxon>
        <taxon>Viridiplantae</taxon>
        <taxon>Streptophyta</taxon>
        <taxon>Embryophyta</taxon>
        <taxon>Tracheophyta</taxon>
        <taxon>Spermatophyta</taxon>
        <taxon>Magnoliopsida</taxon>
        <taxon>Ranunculales</taxon>
        <taxon>Circaeasteraceae</taxon>
        <taxon>Kingdonia</taxon>
    </lineage>
</organism>
<comment type="similarity">
    <text evidence="1">Belongs to the fantastic four family.</text>
</comment>
<feature type="region of interest" description="Disordered" evidence="2">
    <location>
        <begin position="129"/>
        <end position="159"/>
    </location>
</feature>
<gene>
    <name evidence="4" type="ORF">GIB67_035377</name>
</gene>
<evidence type="ECO:0000313" key="5">
    <source>
        <dbReference type="Proteomes" id="UP000541444"/>
    </source>
</evidence>
<proteinExistence type="inferred from homology"/>
<dbReference type="OrthoDB" id="1303570at2759"/>
<dbReference type="Proteomes" id="UP000541444">
    <property type="component" value="Unassembled WGS sequence"/>
</dbReference>
<evidence type="ECO:0000259" key="3">
    <source>
        <dbReference type="Pfam" id="PF11250"/>
    </source>
</evidence>
<reference evidence="4 5" key="1">
    <citation type="journal article" date="2020" name="IScience">
        <title>Genome Sequencing of the Endangered Kingdonia uniflora (Circaeasteraceae, Ranunculales) Reveals Potential Mechanisms of Evolutionary Specialization.</title>
        <authorList>
            <person name="Sun Y."/>
            <person name="Deng T."/>
            <person name="Zhang A."/>
            <person name="Moore M.J."/>
            <person name="Landis J.B."/>
            <person name="Lin N."/>
            <person name="Zhang H."/>
            <person name="Zhang X."/>
            <person name="Huang J."/>
            <person name="Zhang X."/>
            <person name="Sun H."/>
            <person name="Wang H."/>
        </authorList>
    </citation>
    <scope>NUCLEOTIDE SEQUENCE [LARGE SCALE GENOMIC DNA]</scope>
    <source>
        <strain evidence="4">TB1705</strain>
        <tissue evidence="4">Leaf</tissue>
    </source>
</reference>
<sequence>MSTCVSKSLLSEPQGIGMILGSECKRSYYAAAPLRRTLSADMSSKKWLSQNGVHTSLKKIASSEEFPIEKIEDELLDEKNSGDERSDIWSAIVSKIPPFSSIPAPPYVHPLVKQARSLSQKSLEVCTESLGSETGSDGFSSFAPSEASDGEREDEEEEVSYDLIIDKVEVSYVTRKSPPRSFPPPLPSLSHMKPHRKDGRLVLEAVPLPVPSQNYFHAERQGGRLLLTFVKPGEEIRKEKEIHNQQEDDIELDDQEEKEDIEEEIEKIEEKDERGIVLGVKARQPSPPRFPTGVINVHRSALMVNKLMGLTNMNPTWSSKLMVEVDDDEPTQLPQSVPATGLIGQHLTPQPATTMTTASSFNTYEYCWRTKPTSTAAVAIKQPQLSPMSKSYNNNNNNFFISKNQKLQDHQHLVVLRGDNGDYLVPVLKGCKEPRRTLLFWEPYCIPTS</sequence>
<accession>A0A7J7MMJ9</accession>
<evidence type="ECO:0000256" key="1">
    <source>
        <dbReference type="ARBA" id="ARBA00008690"/>
    </source>
</evidence>
<name>A0A7J7MMJ9_9MAGN</name>
<feature type="domain" description="FAF" evidence="3">
    <location>
        <begin position="181"/>
        <end position="229"/>
    </location>
</feature>
<evidence type="ECO:0000256" key="2">
    <source>
        <dbReference type="SAM" id="MobiDB-lite"/>
    </source>
</evidence>
<protein>
    <recommendedName>
        <fullName evidence="3">FAF domain-containing protein</fullName>
    </recommendedName>
</protein>
<feature type="compositionally biased region" description="Polar residues" evidence="2">
    <location>
        <begin position="129"/>
        <end position="143"/>
    </location>
</feature>
<dbReference type="PANTHER" id="PTHR33155">
    <property type="entry name" value="FANTASTIC FOUR-LIKE PROTEIN (DUF3049)"/>
    <property type="match status" value="1"/>
</dbReference>
<keyword evidence="5" id="KW-1185">Reference proteome</keyword>
<evidence type="ECO:0000313" key="4">
    <source>
        <dbReference type="EMBL" id="KAF6156020.1"/>
    </source>
</evidence>
<dbReference type="InterPro" id="IPR046431">
    <property type="entry name" value="FAF_dom"/>
</dbReference>
<dbReference type="PANTHER" id="PTHR33155:SF3">
    <property type="entry name" value="PROTEIN FAF-LIKE, CHLOROPLASTIC"/>
    <property type="match status" value="1"/>
</dbReference>